<dbReference type="GO" id="GO:0042609">
    <property type="term" value="F:CD4 receptor binding"/>
    <property type="evidence" value="ECO:0007669"/>
    <property type="project" value="TreeGrafter"/>
</dbReference>
<dbReference type="Gene3D" id="2.60.40.10">
    <property type="entry name" value="Immunoglobulins"/>
    <property type="match status" value="2"/>
</dbReference>
<dbReference type="GO" id="GO:0009897">
    <property type="term" value="C:external side of plasma membrane"/>
    <property type="evidence" value="ECO:0007669"/>
    <property type="project" value="TreeGrafter"/>
</dbReference>
<dbReference type="InterPro" id="IPR003599">
    <property type="entry name" value="Ig_sub"/>
</dbReference>
<reference evidence="2 3" key="1">
    <citation type="submission" date="2020-06" db="EMBL/GenBank/DDBJ databases">
        <authorList>
            <person name="Li R."/>
            <person name="Bekaert M."/>
        </authorList>
    </citation>
    <scope>NUCLEOTIDE SEQUENCE [LARGE SCALE GENOMIC DNA]</scope>
    <source>
        <strain evidence="3">wild</strain>
    </source>
</reference>
<dbReference type="OrthoDB" id="6146343at2759"/>
<protein>
    <submittedName>
        <fullName evidence="2">SN</fullName>
    </submittedName>
</protein>
<evidence type="ECO:0000259" key="1">
    <source>
        <dbReference type="PROSITE" id="PS50835"/>
    </source>
</evidence>
<dbReference type="EMBL" id="CACVKT020009374">
    <property type="protein sequence ID" value="CAC5421786.1"/>
    <property type="molecule type" value="Genomic_DNA"/>
</dbReference>
<dbReference type="Pfam" id="PF13895">
    <property type="entry name" value="Ig_2"/>
    <property type="match status" value="1"/>
</dbReference>
<dbReference type="PANTHER" id="PTHR46958">
    <property type="entry name" value="B-CELL RECEPTOR CD22"/>
    <property type="match status" value="1"/>
</dbReference>
<dbReference type="PANTHER" id="PTHR46958:SF1">
    <property type="entry name" value="B-CELL RECEPTOR CD22"/>
    <property type="match status" value="1"/>
</dbReference>
<dbReference type="InterPro" id="IPR007110">
    <property type="entry name" value="Ig-like_dom"/>
</dbReference>
<dbReference type="GO" id="GO:0050859">
    <property type="term" value="P:negative regulation of B cell receptor signaling pathway"/>
    <property type="evidence" value="ECO:0007669"/>
    <property type="project" value="TreeGrafter"/>
</dbReference>
<gene>
    <name evidence="2" type="ORF">MCOR_53876</name>
</gene>
<feature type="domain" description="Ig-like" evidence="1">
    <location>
        <begin position="15"/>
        <end position="97"/>
    </location>
</feature>
<dbReference type="Proteomes" id="UP000507470">
    <property type="component" value="Unassembled WGS sequence"/>
</dbReference>
<dbReference type="GO" id="GO:0070062">
    <property type="term" value="C:extracellular exosome"/>
    <property type="evidence" value="ECO:0007669"/>
    <property type="project" value="TreeGrafter"/>
</dbReference>
<evidence type="ECO:0000313" key="3">
    <source>
        <dbReference type="Proteomes" id="UP000507470"/>
    </source>
</evidence>
<dbReference type="SMART" id="SM00409">
    <property type="entry name" value="IG"/>
    <property type="match status" value="2"/>
</dbReference>
<dbReference type="InterPro" id="IPR036179">
    <property type="entry name" value="Ig-like_dom_sf"/>
</dbReference>
<accession>A0A6J8EPI2</accession>
<sequence length="203" mass="22453">MFRHDRKVYFITDLPTVAVYPVRTPFTVVENTTNINMNCKVTSANPNVTSYKWYKDGLDIATVATYTISTVHRSDTGIYTCDATNSVGSSTSSSAVQLNVLYGIEISSIMENQPIEGGVLNITCSGQSNPAMRDNDVIWTKQYNNTFGMKGQRLVVRNVNRIDSGIYICSVVIQLNPNFGQPVTVTGTTTAKVDVLCKYYVYV</sequence>
<proteinExistence type="predicted"/>
<dbReference type="GO" id="GO:0033691">
    <property type="term" value="F:sialic acid binding"/>
    <property type="evidence" value="ECO:0007669"/>
    <property type="project" value="TreeGrafter"/>
</dbReference>
<dbReference type="GO" id="GO:0019903">
    <property type="term" value="F:protein phosphatase binding"/>
    <property type="evidence" value="ECO:0007669"/>
    <property type="project" value="TreeGrafter"/>
</dbReference>
<dbReference type="GO" id="GO:0005769">
    <property type="term" value="C:early endosome"/>
    <property type="evidence" value="ECO:0007669"/>
    <property type="project" value="TreeGrafter"/>
</dbReference>
<name>A0A6J8EPI2_MYTCO</name>
<dbReference type="SUPFAM" id="SSF48726">
    <property type="entry name" value="Immunoglobulin"/>
    <property type="match status" value="2"/>
</dbReference>
<dbReference type="AlphaFoldDB" id="A0A6J8EPI2"/>
<dbReference type="InterPro" id="IPR003598">
    <property type="entry name" value="Ig_sub2"/>
</dbReference>
<keyword evidence="3" id="KW-1185">Reference proteome</keyword>
<feature type="domain" description="Ig-like" evidence="1">
    <location>
        <begin position="116"/>
        <end position="186"/>
    </location>
</feature>
<dbReference type="GO" id="GO:0055037">
    <property type="term" value="C:recycling endosome"/>
    <property type="evidence" value="ECO:0007669"/>
    <property type="project" value="TreeGrafter"/>
</dbReference>
<dbReference type="SMART" id="SM00408">
    <property type="entry name" value="IGc2"/>
    <property type="match status" value="2"/>
</dbReference>
<organism evidence="2 3">
    <name type="scientific">Mytilus coruscus</name>
    <name type="common">Sea mussel</name>
    <dbReference type="NCBI Taxonomy" id="42192"/>
    <lineage>
        <taxon>Eukaryota</taxon>
        <taxon>Metazoa</taxon>
        <taxon>Spiralia</taxon>
        <taxon>Lophotrochozoa</taxon>
        <taxon>Mollusca</taxon>
        <taxon>Bivalvia</taxon>
        <taxon>Autobranchia</taxon>
        <taxon>Pteriomorphia</taxon>
        <taxon>Mytilida</taxon>
        <taxon>Mytiloidea</taxon>
        <taxon>Mytilidae</taxon>
        <taxon>Mytilinae</taxon>
        <taxon>Mytilus</taxon>
    </lineage>
</organism>
<evidence type="ECO:0000313" key="2">
    <source>
        <dbReference type="EMBL" id="CAC5421786.1"/>
    </source>
</evidence>
<dbReference type="PROSITE" id="PS50835">
    <property type="entry name" value="IG_LIKE"/>
    <property type="match status" value="2"/>
</dbReference>
<dbReference type="InterPro" id="IPR013783">
    <property type="entry name" value="Ig-like_fold"/>
</dbReference>